<dbReference type="InterPro" id="IPR013106">
    <property type="entry name" value="Ig_V-set"/>
</dbReference>
<keyword evidence="14" id="KW-1185">Reference proteome</keyword>
<evidence type="ECO:0000313" key="15">
    <source>
        <dbReference type="WBParaSite" id="SMUV_0000037901-mRNA-1"/>
    </source>
</evidence>
<keyword evidence="2 12" id="KW-0812">Transmembrane</keyword>
<feature type="transmembrane region" description="Helical" evidence="12">
    <location>
        <begin position="326"/>
        <end position="349"/>
    </location>
</feature>
<evidence type="ECO:0000256" key="8">
    <source>
        <dbReference type="ARBA" id="ARBA00023170"/>
    </source>
</evidence>
<evidence type="ECO:0000256" key="5">
    <source>
        <dbReference type="ARBA" id="ARBA00022989"/>
    </source>
</evidence>
<dbReference type="InterPro" id="IPR036179">
    <property type="entry name" value="Ig-like_dom_sf"/>
</dbReference>
<accession>A0A0N5A8H9</accession>
<dbReference type="InterPro" id="IPR003598">
    <property type="entry name" value="Ig_sub2"/>
</dbReference>
<reference evidence="15" key="1">
    <citation type="submission" date="2017-02" db="UniProtKB">
        <authorList>
            <consortium name="WormBaseParasite"/>
        </authorList>
    </citation>
    <scope>IDENTIFICATION</scope>
</reference>
<dbReference type="WBParaSite" id="SMUV_0000037901-mRNA-1">
    <property type="protein sequence ID" value="SMUV_0000037901-mRNA-1"/>
    <property type="gene ID" value="SMUV_0000037901"/>
</dbReference>
<proteinExistence type="predicted"/>
<comment type="subcellular location">
    <subcellularLocation>
        <location evidence="1">Membrane</location>
        <topology evidence="1">Single-pass membrane protein</topology>
    </subcellularLocation>
</comment>
<dbReference type="Proteomes" id="UP000046393">
    <property type="component" value="Unplaced"/>
</dbReference>
<dbReference type="InterPro" id="IPR007110">
    <property type="entry name" value="Ig-like_dom"/>
</dbReference>
<dbReference type="PROSITE" id="PS50835">
    <property type="entry name" value="IG_LIKE"/>
    <property type="match status" value="2"/>
</dbReference>
<dbReference type="InterPro" id="IPR013783">
    <property type="entry name" value="Ig-like_fold"/>
</dbReference>
<keyword evidence="4" id="KW-0677">Repeat</keyword>
<dbReference type="InterPro" id="IPR003599">
    <property type="entry name" value="Ig_sub"/>
</dbReference>
<keyword evidence="10" id="KW-0393">Immunoglobulin domain</keyword>
<dbReference type="Gene3D" id="2.60.40.10">
    <property type="entry name" value="Immunoglobulins"/>
    <property type="match status" value="3"/>
</dbReference>
<evidence type="ECO:0000313" key="14">
    <source>
        <dbReference type="Proteomes" id="UP000046393"/>
    </source>
</evidence>
<dbReference type="AlphaFoldDB" id="A0A0N5A8H9"/>
<evidence type="ECO:0000256" key="12">
    <source>
        <dbReference type="SAM" id="Phobius"/>
    </source>
</evidence>
<evidence type="ECO:0000256" key="11">
    <source>
        <dbReference type="SAM" id="MobiDB-lite"/>
    </source>
</evidence>
<evidence type="ECO:0000256" key="1">
    <source>
        <dbReference type="ARBA" id="ARBA00004167"/>
    </source>
</evidence>
<dbReference type="PANTHER" id="PTHR12231">
    <property type="entry name" value="CTX-RELATED TYPE I TRANSMEMBRANE PROTEIN"/>
    <property type="match status" value="1"/>
</dbReference>
<keyword evidence="3" id="KW-0732">Signal</keyword>
<dbReference type="GO" id="GO:0016020">
    <property type="term" value="C:membrane"/>
    <property type="evidence" value="ECO:0007669"/>
    <property type="project" value="UniProtKB-SubCell"/>
</dbReference>
<dbReference type="Pfam" id="PF13927">
    <property type="entry name" value="Ig_3"/>
    <property type="match status" value="1"/>
</dbReference>
<keyword evidence="9" id="KW-0325">Glycoprotein</keyword>
<evidence type="ECO:0000256" key="6">
    <source>
        <dbReference type="ARBA" id="ARBA00023136"/>
    </source>
</evidence>
<feature type="region of interest" description="Disordered" evidence="11">
    <location>
        <begin position="486"/>
        <end position="514"/>
    </location>
</feature>
<evidence type="ECO:0000256" key="10">
    <source>
        <dbReference type="ARBA" id="ARBA00023319"/>
    </source>
</evidence>
<dbReference type="FunFam" id="2.60.40.10:FF:000016">
    <property type="entry name" value="Fibroblast growth factor receptor"/>
    <property type="match status" value="1"/>
</dbReference>
<name>A0A0N5A8H9_9BILA</name>
<dbReference type="PANTHER" id="PTHR12231:SF253">
    <property type="entry name" value="DPR-INTERACTING PROTEIN ETA, ISOFORM B-RELATED"/>
    <property type="match status" value="1"/>
</dbReference>
<dbReference type="Pfam" id="PF07679">
    <property type="entry name" value="I-set"/>
    <property type="match status" value="1"/>
</dbReference>
<evidence type="ECO:0000256" key="2">
    <source>
        <dbReference type="ARBA" id="ARBA00022692"/>
    </source>
</evidence>
<evidence type="ECO:0000259" key="13">
    <source>
        <dbReference type="PROSITE" id="PS50835"/>
    </source>
</evidence>
<keyword evidence="5 12" id="KW-1133">Transmembrane helix</keyword>
<dbReference type="InterPro" id="IPR051170">
    <property type="entry name" value="Neural/epithelial_adhesion"/>
</dbReference>
<evidence type="ECO:0000256" key="7">
    <source>
        <dbReference type="ARBA" id="ARBA00023157"/>
    </source>
</evidence>
<keyword evidence="7" id="KW-1015">Disulfide bond</keyword>
<dbReference type="InterPro" id="IPR013098">
    <property type="entry name" value="Ig_I-set"/>
</dbReference>
<dbReference type="SMART" id="SM00408">
    <property type="entry name" value="IGc2"/>
    <property type="match status" value="3"/>
</dbReference>
<evidence type="ECO:0000256" key="9">
    <source>
        <dbReference type="ARBA" id="ARBA00023180"/>
    </source>
</evidence>
<feature type="domain" description="Ig-like" evidence="13">
    <location>
        <begin position="96"/>
        <end position="188"/>
    </location>
</feature>
<sequence length="514" mass="59184">MTINKQNSNVTFVKEPQFLNSISSIRDDFENRYKITKDKQELRIRSVKFSDEGYYRCRVVNGFGHFDMIFQVQVFDPKTSNIVEYITKSERKKSAPRWLNETEIAQLTQTPIRLYDGESFILRCAAEGHPTPNIIWLKDGKVLHLLNEGRKTRSAEMLLRHVNSSMSGEYSCQLSNQYGVLNATFHVCAGKYRNARKCKIEHPEIDRILNTVMLGRTAEFICKFRKMSDNLLEPAIRWLKLVTDSVGHRTSNEIVYENKTFSILDQNANNVDHNGEEYINRLIIHNVRYEHAGTYVCAVQAGSSIMHTTTVLRVVASETESTFSSIYFYLGIPLMFIILIFVAYSVHFLHKNRQIEKTVESTGYAPDTVKSLNKLSYSLPPPPLVPPPQVPVNPYMSQHSFYGNESNQKYLTQDMICNQSMQQKCFQPVPSLNLSKRLVYQTCINPTSQYAIDSVSNFYESTPNHFHSSQTLPASARIDPMNFDPEYLRGRRPCPTEVDDYNEQRQPFLSPIDL</sequence>
<protein>
    <submittedName>
        <fullName evidence="15">Ig-like domain-containing protein</fullName>
    </submittedName>
</protein>
<dbReference type="STRING" id="451379.A0A0N5A8H9"/>
<organism evidence="14 15">
    <name type="scientific">Syphacia muris</name>
    <dbReference type="NCBI Taxonomy" id="451379"/>
    <lineage>
        <taxon>Eukaryota</taxon>
        <taxon>Metazoa</taxon>
        <taxon>Ecdysozoa</taxon>
        <taxon>Nematoda</taxon>
        <taxon>Chromadorea</taxon>
        <taxon>Rhabditida</taxon>
        <taxon>Spirurina</taxon>
        <taxon>Oxyuridomorpha</taxon>
        <taxon>Oxyuroidea</taxon>
        <taxon>Oxyuridae</taxon>
        <taxon>Syphacia</taxon>
    </lineage>
</organism>
<feature type="domain" description="Ig-like" evidence="13">
    <location>
        <begin position="203"/>
        <end position="313"/>
    </location>
</feature>
<dbReference type="SUPFAM" id="SSF48726">
    <property type="entry name" value="Immunoglobulin"/>
    <property type="match status" value="3"/>
</dbReference>
<evidence type="ECO:0000256" key="3">
    <source>
        <dbReference type="ARBA" id="ARBA00022729"/>
    </source>
</evidence>
<keyword evidence="8" id="KW-0675">Receptor</keyword>
<keyword evidence="6 12" id="KW-0472">Membrane</keyword>
<dbReference type="SMART" id="SM00409">
    <property type="entry name" value="IG"/>
    <property type="match status" value="3"/>
</dbReference>
<evidence type="ECO:0000256" key="4">
    <source>
        <dbReference type="ARBA" id="ARBA00022737"/>
    </source>
</evidence>
<dbReference type="Pfam" id="PF07686">
    <property type="entry name" value="V-set"/>
    <property type="match status" value="1"/>
</dbReference>